<name>S9U985_9TRYP</name>
<dbReference type="GO" id="GO:0005737">
    <property type="term" value="C:cytoplasm"/>
    <property type="evidence" value="ECO:0007669"/>
    <property type="project" value="InterPro"/>
</dbReference>
<dbReference type="GO" id="GO:0051082">
    <property type="term" value="F:unfolded protein binding"/>
    <property type="evidence" value="ECO:0007669"/>
    <property type="project" value="InterPro"/>
</dbReference>
<protein>
    <submittedName>
        <fullName evidence="1">Uncharacterized protein</fullName>
    </submittedName>
</protein>
<dbReference type="PANTHER" id="PTHR30111">
    <property type="entry name" value="33 KDA CHAPERONIN"/>
    <property type="match status" value="1"/>
</dbReference>
<dbReference type="PANTHER" id="PTHR30111:SF1">
    <property type="entry name" value="33 KDA CHAPERONIN"/>
    <property type="match status" value="1"/>
</dbReference>
<comment type="caution">
    <text evidence="1">The sequence shown here is derived from an EMBL/GenBank/DDBJ whole genome shotgun (WGS) entry which is preliminary data.</text>
</comment>
<accession>S9U985</accession>
<proteinExistence type="predicted"/>
<reference evidence="1 2" key="1">
    <citation type="journal article" date="2013" name="PLoS ONE">
        <title>Predicting the Proteins of Angomonas deanei, Strigomonas culicis and Their Respective Endosymbionts Reveals New Aspects of the Trypanosomatidae Family.</title>
        <authorList>
            <person name="Motta M.C."/>
            <person name="Martins A.C."/>
            <person name="de Souza S.S."/>
            <person name="Catta-Preta C.M."/>
            <person name="Silva R."/>
            <person name="Klein C.C."/>
            <person name="de Almeida L.G."/>
            <person name="de Lima Cunha O."/>
            <person name="Ciapina L.P."/>
            <person name="Brocchi M."/>
            <person name="Colabardini A.C."/>
            <person name="de Araujo Lima B."/>
            <person name="Machado C.R."/>
            <person name="de Almeida Soares C.M."/>
            <person name="Probst C.M."/>
            <person name="de Menezes C.B."/>
            <person name="Thompson C.E."/>
            <person name="Bartholomeu D.C."/>
            <person name="Gradia D.F."/>
            <person name="Pavoni D.P."/>
            <person name="Grisard E.C."/>
            <person name="Fantinatti-Garboggini F."/>
            <person name="Marchini F.K."/>
            <person name="Rodrigues-Luiz G.F."/>
            <person name="Wagner G."/>
            <person name="Goldman G.H."/>
            <person name="Fietto J.L."/>
            <person name="Elias M.C."/>
            <person name="Goldman M.H."/>
            <person name="Sagot M.F."/>
            <person name="Pereira M."/>
            <person name="Stoco P.H."/>
            <person name="de Mendonca-Neto R.P."/>
            <person name="Teixeira S.M."/>
            <person name="Maciel T.E."/>
            <person name="de Oliveira Mendes T.A."/>
            <person name="Urmenyi T.P."/>
            <person name="de Souza W."/>
            <person name="Schenkman S."/>
            <person name="de Vasconcelos A.T."/>
        </authorList>
    </citation>
    <scope>NUCLEOTIDE SEQUENCE [LARGE SCALE GENOMIC DNA]</scope>
</reference>
<dbReference type="GO" id="GO:0042026">
    <property type="term" value="P:protein refolding"/>
    <property type="evidence" value="ECO:0007669"/>
    <property type="project" value="TreeGrafter"/>
</dbReference>
<dbReference type="GO" id="GO:0044183">
    <property type="term" value="F:protein folding chaperone"/>
    <property type="evidence" value="ECO:0007669"/>
    <property type="project" value="TreeGrafter"/>
</dbReference>
<sequence>MRSSCAFRIAALQGSRVCRCAAGGEQATAEDGGTLLHRMKMRDVSLVVPNADGTIRLTFIQNRHMLNETVHRHDLLNQFLPDLFATDSAAIARGLELVGTNLSFVNLLSAQLEQEERVEVRYAAGPFILLSESMALGETRCHLRAPADDAPAAARDERCLDTFLQWLRAEQGASGDMLRETLRLKVDKVLYNQNKKFVSLVKSNFASLLCTEDATAAAGAPVPLSLRLLPPLEALLPRQTLDPAVQHRLERLHDYYLHNMTLHAYNYFRSSDGVVAAVWCETLLRERDGRVADPADGSGVARESCGVLLTPLAAGGQAERDVYDVQRRLVQFAAAPPADSRDAAATSSPGHALLRLLNRDHEQQPGAGPNRYLTQEVLSFFTGDYEGAALAAEQARHFTNRDLRAVERRVEPLRRRVWGDALARPGAPRLSLNGAAARRCRLDFFCRCSKFDLLNSFITLPEEVFHQVMGEQLALHEGGSADEGIRCTYCGKRHVIAEKEWLQLKEYRDTHRTKA</sequence>
<dbReference type="EMBL" id="ATMH01005804">
    <property type="protein sequence ID" value="EPY27332.1"/>
    <property type="molecule type" value="Genomic_DNA"/>
</dbReference>
<gene>
    <name evidence="1" type="ORF">STCU_05804</name>
</gene>
<keyword evidence="2" id="KW-1185">Reference proteome</keyword>
<dbReference type="OrthoDB" id="550012at2759"/>
<dbReference type="AlphaFoldDB" id="S9U985"/>
<organism evidence="1 2">
    <name type="scientific">Strigomonas culicis</name>
    <dbReference type="NCBI Taxonomy" id="28005"/>
    <lineage>
        <taxon>Eukaryota</taxon>
        <taxon>Discoba</taxon>
        <taxon>Euglenozoa</taxon>
        <taxon>Kinetoplastea</taxon>
        <taxon>Metakinetoplastina</taxon>
        <taxon>Trypanosomatida</taxon>
        <taxon>Trypanosomatidae</taxon>
        <taxon>Strigomonadinae</taxon>
        <taxon>Strigomonas</taxon>
    </lineage>
</organism>
<dbReference type="Proteomes" id="UP000015354">
    <property type="component" value="Unassembled WGS sequence"/>
</dbReference>
<evidence type="ECO:0000313" key="2">
    <source>
        <dbReference type="Proteomes" id="UP000015354"/>
    </source>
</evidence>
<dbReference type="InterPro" id="IPR000397">
    <property type="entry name" value="Heat_shock_Hsp33"/>
</dbReference>
<evidence type="ECO:0000313" key="1">
    <source>
        <dbReference type="EMBL" id="EPY27332.1"/>
    </source>
</evidence>